<comment type="similarity">
    <text evidence="2 6">Belongs to the acyl-CoA dehydrogenase family.</text>
</comment>
<dbReference type="InterPro" id="IPR006091">
    <property type="entry name" value="Acyl-CoA_Oxase/DH_mid-dom"/>
</dbReference>
<dbReference type="InterPro" id="IPR046373">
    <property type="entry name" value="Acyl-CoA_Oxase/DH_mid-dom_sf"/>
</dbReference>
<name>A0A098BSL2_9NOCA</name>
<dbReference type="Pfam" id="PF00441">
    <property type="entry name" value="Acyl-CoA_dh_1"/>
    <property type="match status" value="1"/>
</dbReference>
<feature type="domain" description="Acyl-CoA dehydrogenase/oxidase N-terminal" evidence="9">
    <location>
        <begin position="6"/>
        <end position="118"/>
    </location>
</feature>
<dbReference type="OrthoDB" id="4319499at2"/>
<evidence type="ECO:0000259" key="9">
    <source>
        <dbReference type="Pfam" id="PF02771"/>
    </source>
</evidence>
<evidence type="ECO:0000259" key="8">
    <source>
        <dbReference type="Pfam" id="PF02770"/>
    </source>
</evidence>
<evidence type="ECO:0000256" key="3">
    <source>
        <dbReference type="ARBA" id="ARBA00022630"/>
    </source>
</evidence>
<dbReference type="Pfam" id="PF02770">
    <property type="entry name" value="Acyl-CoA_dh_M"/>
    <property type="match status" value="1"/>
</dbReference>
<evidence type="ECO:0000313" key="10">
    <source>
        <dbReference type="EMBL" id="CDZ90711.1"/>
    </source>
</evidence>
<organism evidence="10 11">
    <name type="scientific">Rhodococcus ruber</name>
    <dbReference type="NCBI Taxonomy" id="1830"/>
    <lineage>
        <taxon>Bacteria</taxon>
        <taxon>Bacillati</taxon>
        <taxon>Actinomycetota</taxon>
        <taxon>Actinomycetes</taxon>
        <taxon>Mycobacteriales</taxon>
        <taxon>Nocardiaceae</taxon>
        <taxon>Rhodococcus</taxon>
    </lineage>
</organism>
<keyword evidence="4 6" id="KW-0274">FAD</keyword>
<dbReference type="SUPFAM" id="SSF56645">
    <property type="entry name" value="Acyl-CoA dehydrogenase NM domain-like"/>
    <property type="match status" value="1"/>
</dbReference>
<dbReference type="AlphaFoldDB" id="A0A098BSL2"/>
<feature type="domain" description="Acyl-CoA dehydrogenase/oxidase C-terminal" evidence="7">
    <location>
        <begin position="233"/>
        <end position="361"/>
    </location>
</feature>
<dbReference type="Gene3D" id="2.40.110.10">
    <property type="entry name" value="Butyryl-CoA Dehydrogenase, subunit A, domain 2"/>
    <property type="match status" value="1"/>
</dbReference>
<proteinExistence type="inferred from homology"/>
<dbReference type="InterPro" id="IPR009100">
    <property type="entry name" value="AcylCoA_DH/oxidase_NM_dom_sf"/>
</dbReference>
<dbReference type="CDD" id="cd00567">
    <property type="entry name" value="ACAD"/>
    <property type="match status" value="1"/>
</dbReference>
<dbReference type="Pfam" id="PF02771">
    <property type="entry name" value="Acyl-CoA_dh_N"/>
    <property type="match status" value="1"/>
</dbReference>
<dbReference type="RefSeq" id="WP_017680990.1">
    <property type="nucleotide sequence ID" value="NZ_CP029146.1"/>
</dbReference>
<evidence type="ECO:0000256" key="5">
    <source>
        <dbReference type="ARBA" id="ARBA00023002"/>
    </source>
</evidence>
<feature type="domain" description="Acyl-CoA oxidase/dehydrogenase middle" evidence="8">
    <location>
        <begin position="131"/>
        <end position="196"/>
    </location>
</feature>
<dbReference type="InterPro" id="IPR013786">
    <property type="entry name" value="AcylCoA_DH/ox_N"/>
</dbReference>
<dbReference type="PIRSF" id="PIRSF016578">
    <property type="entry name" value="HsaA"/>
    <property type="match status" value="1"/>
</dbReference>
<comment type="cofactor">
    <cofactor evidence="1 6">
        <name>FAD</name>
        <dbReference type="ChEBI" id="CHEBI:57692"/>
    </cofactor>
</comment>
<evidence type="ECO:0000256" key="6">
    <source>
        <dbReference type="RuleBase" id="RU362125"/>
    </source>
</evidence>
<reference evidence="10 11" key="1">
    <citation type="journal article" date="2014" name="Genome Announc.">
        <title>Draft Genome Sequence of Propane- and Butane-Oxidizing Actinobacterium Rhodococcus ruber IEGM 231.</title>
        <authorList>
            <person name="Ivshina I.B."/>
            <person name="Kuyukina M.S."/>
            <person name="Krivoruchko A.V."/>
            <person name="Barbe V."/>
            <person name="Fischer C."/>
        </authorList>
    </citation>
    <scope>NUCLEOTIDE SEQUENCE [LARGE SCALE GENOMIC DNA]</scope>
</reference>
<evidence type="ECO:0000313" key="11">
    <source>
        <dbReference type="Proteomes" id="UP000042997"/>
    </source>
</evidence>
<evidence type="ECO:0000256" key="2">
    <source>
        <dbReference type="ARBA" id="ARBA00009347"/>
    </source>
</evidence>
<dbReference type="PANTHER" id="PTHR43884">
    <property type="entry name" value="ACYL-COA DEHYDROGENASE"/>
    <property type="match status" value="1"/>
</dbReference>
<dbReference type="InterPro" id="IPR037069">
    <property type="entry name" value="AcylCoA_DH/ox_N_sf"/>
</dbReference>
<sequence length="371" mass="39339">MDFTLTEAQQDLAGLTRRIVTEIATNDHLRRLDAAEDRIDHTLWDALASSGILGAALPESVGGDGFGPLEQTSILAELGRGVAAVPYLSSIVVSAAAVAEFGNDTQRRDWGEPAATGEQILTAALEEELNDDPTSPTTTARRTDGGWIVDGTKILVDAAPAADLFLVPAATSDGVTVLLVRPADPGVSVTRQYDTGRGCLGTLTLTAAAVPDDRVLGTDGRAITAWLRDRGLLGSAAYQYGVLDRALELTAEYARERVQFDRPIGSFQAVAQRLADAYIDVKGARLTLWQAAFRADAGLPDTGELRTAAFWAADAGHRVAHTLVHVHGGVGLDEDHPVHRYFLAAKHHEFHLGSATAQLRALGVSLAETPA</sequence>
<dbReference type="Gene3D" id="1.10.540.10">
    <property type="entry name" value="Acyl-CoA dehydrogenase/oxidase, N-terminal domain"/>
    <property type="match status" value="1"/>
</dbReference>
<dbReference type="PANTHER" id="PTHR43884:SF20">
    <property type="entry name" value="ACYL-COA DEHYDROGENASE FADE28"/>
    <property type="match status" value="1"/>
</dbReference>
<dbReference type="Gene3D" id="1.20.140.10">
    <property type="entry name" value="Butyryl-CoA Dehydrogenase, subunit A, domain 3"/>
    <property type="match status" value="1"/>
</dbReference>
<evidence type="ECO:0000256" key="4">
    <source>
        <dbReference type="ARBA" id="ARBA00022827"/>
    </source>
</evidence>
<evidence type="ECO:0000259" key="7">
    <source>
        <dbReference type="Pfam" id="PF00441"/>
    </source>
</evidence>
<accession>A0A098BSL2</accession>
<keyword evidence="5 6" id="KW-0560">Oxidoreductase</keyword>
<dbReference type="InterPro" id="IPR009075">
    <property type="entry name" value="AcylCo_DH/oxidase_C"/>
</dbReference>
<dbReference type="eggNOG" id="COG1960">
    <property type="taxonomic scope" value="Bacteria"/>
</dbReference>
<dbReference type="GO" id="GO:0003995">
    <property type="term" value="F:acyl-CoA dehydrogenase activity"/>
    <property type="evidence" value="ECO:0007669"/>
    <property type="project" value="TreeGrafter"/>
</dbReference>
<dbReference type="SUPFAM" id="SSF47203">
    <property type="entry name" value="Acyl-CoA dehydrogenase C-terminal domain-like"/>
    <property type="match status" value="1"/>
</dbReference>
<protein>
    <submittedName>
        <fullName evidence="10">Acyl-CoA dehydrogenase</fullName>
    </submittedName>
</protein>
<dbReference type="Proteomes" id="UP000042997">
    <property type="component" value="Unassembled WGS sequence"/>
</dbReference>
<dbReference type="InterPro" id="IPR036250">
    <property type="entry name" value="AcylCo_DH-like_C"/>
</dbReference>
<keyword evidence="3 6" id="KW-0285">Flavoprotein</keyword>
<gene>
    <name evidence="10" type="ORF">RHRU231_750058</name>
</gene>
<dbReference type="EMBL" id="CCSD01000089">
    <property type="protein sequence ID" value="CDZ90711.1"/>
    <property type="molecule type" value="Genomic_DNA"/>
</dbReference>
<evidence type="ECO:0000256" key="1">
    <source>
        <dbReference type="ARBA" id="ARBA00001974"/>
    </source>
</evidence>
<dbReference type="GO" id="GO:0050660">
    <property type="term" value="F:flavin adenine dinucleotide binding"/>
    <property type="evidence" value="ECO:0007669"/>
    <property type="project" value="InterPro"/>
</dbReference>